<dbReference type="KEGG" id="uru:DSM104443_01218"/>
<dbReference type="InterPro" id="IPR043159">
    <property type="entry name" value="Lectin_gal-bd_sf"/>
</dbReference>
<dbReference type="Gene3D" id="2.60.120.740">
    <property type="match status" value="1"/>
</dbReference>
<dbReference type="Proteomes" id="UP000501534">
    <property type="component" value="Chromosome"/>
</dbReference>
<evidence type="ECO:0000313" key="1">
    <source>
        <dbReference type="EMBL" id="QJR10164.1"/>
    </source>
</evidence>
<dbReference type="EMBL" id="CP053069">
    <property type="protein sequence ID" value="QJR10164.1"/>
    <property type="molecule type" value="Genomic_DNA"/>
</dbReference>
<evidence type="ECO:0000313" key="2">
    <source>
        <dbReference type="Proteomes" id="UP000501534"/>
    </source>
</evidence>
<gene>
    <name evidence="1" type="ORF">DSM104443_01218</name>
</gene>
<proteinExistence type="predicted"/>
<dbReference type="RefSeq" id="WP_171090480.1">
    <property type="nucleotide sequence ID" value="NZ_CP053069.1"/>
</dbReference>
<protein>
    <submittedName>
        <fullName evidence="1">Uncharacterized protein</fullName>
    </submittedName>
</protein>
<sequence length="154" mass="16421">MRKTLLAFALLSCGDLAAQSRPVYVDETSDAYKSGFKEGYSQGFREGLAEAQKRGVSVQPPPQVIVAPPRPGPSGPITISSAVYGSEKKSCNALGWLSRRVNGRMTASVEVENSICGDPAPGARKQLEVAYICGGFAKTASAYEHRTLYLDCTS</sequence>
<keyword evidence="2" id="KW-1185">Reference proteome</keyword>
<reference evidence="1 2" key="1">
    <citation type="submission" date="2020-04" db="EMBL/GenBank/DDBJ databases">
        <title>Usitatibacter rugosus gen. nov., sp. nov. and Usitatibacter palustris sp. nov., novel members of Usitatibacteraceae fam. nov. within the order Nitrosomonadales isolated from soil.</title>
        <authorList>
            <person name="Huber K.J."/>
            <person name="Neumann-Schaal M."/>
            <person name="Geppert A."/>
            <person name="Luckner M."/>
            <person name="Wanner G."/>
            <person name="Overmann J."/>
        </authorList>
    </citation>
    <scope>NUCLEOTIDE SEQUENCE [LARGE SCALE GENOMIC DNA]</scope>
    <source>
        <strain evidence="1 2">0125_3</strain>
    </source>
</reference>
<dbReference type="AlphaFoldDB" id="A0A6M4GUL3"/>
<organism evidence="1 2">
    <name type="scientific">Usitatibacter rugosus</name>
    <dbReference type="NCBI Taxonomy" id="2732067"/>
    <lineage>
        <taxon>Bacteria</taxon>
        <taxon>Pseudomonadati</taxon>
        <taxon>Pseudomonadota</taxon>
        <taxon>Betaproteobacteria</taxon>
        <taxon>Nitrosomonadales</taxon>
        <taxon>Usitatibacteraceae</taxon>
        <taxon>Usitatibacter</taxon>
    </lineage>
</organism>
<name>A0A6M4GUL3_9PROT</name>
<accession>A0A6M4GUL3</accession>